<evidence type="ECO:0000256" key="1">
    <source>
        <dbReference type="PROSITE-ProRule" id="PRU00076"/>
    </source>
</evidence>
<dbReference type="Pfam" id="PF21164">
    <property type="entry name" value="Dumpy_DPY"/>
    <property type="match status" value="1"/>
</dbReference>
<dbReference type="SMART" id="SM00181">
    <property type="entry name" value="EGF"/>
    <property type="match status" value="9"/>
</dbReference>
<keyword evidence="1" id="KW-0245">EGF-like domain</keyword>
<proteinExistence type="predicted"/>
<dbReference type="Pfam" id="PF00008">
    <property type="entry name" value="EGF"/>
    <property type="match status" value="1"/>
</dbReference>
<dbReference type="InterPro" id="IPR048407">
    <property type="entry name" value="Dumpy_DPY"/>
</dbReference>
<sequence>MSCECPPGTIGDGYSPCLAPVLPEGCQSDEECPNNQACINGECRDPCNCGIGALCEVVNHRPICRCPPGYEGNPNIRCEQSGCRTDTDCPLDKACHQRQCVNPCILQNPCAINAECYPENHRAQCRCPPGYEGNPQVECRPVGCQSDYECPIDKACVNRQCVNPCLYQNPCAPNAICFVTNHRPQCRCPPGLLGSGYEYCRQPPPEARPECTKDADCGTGLACINERCQNPCQVLNPCHPTAICQVIDILPVKTMSCECPPGTIGDGYSPCLAPVLPEGCRSDEECPSNQACINGECRDPCNCGIGALCEVVNHRPICRCPPGYEGNPNIRCEQSGCRSDVDCPLDKTCHQRQCVNPCILQNPCSINAECYPENHRAQCRCPPGYEGNPLVECRPAGCQGDHECQLDKACINRQCVNPCLYQNPCAPNAVCFVTNHRPQCRCPPGLTGDPRQYCQRPIPPPEPECRRDADCGTGLACINERCQNPCQLLNPCHPTAICRVIDILPVKAMSCECPPGTIGDGYTPCLAPVLPEGCQSDEECPSNQACINGECRDPCNCGIGAVCEVVNHRPICRCPPGYEGNPNIRCEESGCKSDADCPFDKACHQRQCVNPCILQKPPSTV</sequence>
<gene>
    <name evidence="2" type="ORF">CTOB1V02_LOCUS996</name>
</gene>
<dbReference type="PANTHER" id="PTHR22963">
    <property type="entry name" value="ENDOGLIN-RELATED"/>
    <property type="match status" value="1"/>
</dbReference>
<accession>A0A7R8W1C9</accession>
<dbReference type="PROSITE" id="PS50026">
    <property type="entry name" value="EGF_3"/>
    <property type="match status" value="5"/>
</dbReference>
<dbReference type="EMBL" id="OB660135">
    <property type="protein sequence ID" value="CAD7223001.1"/>
    <property type="molecule type" value="Genomic_DNA"/>
</dbReference>
<dbReference type="SUPFAM" id="SSF90148">
    <property type="entry name" value="DPY module"/>
    <property type="match status" value="1"/>
</dbReference>
<dbReference type="PANTHER" id="PTHR22963:SF38">
    <property type="entry name" value="LP13770P"/>
    <property type="match status" value="1"/>
</dbReference>
<protein>
    <submittedName>
        <fullName evidence="2">Uncharacterized protein</fullName>
    </submittedName>
</protein>
<organism evidence="2">
    <name type="scientific">Cyprideis torosa</name>
    <dbReference type="NCBI Taxonomy" id="163714"/>
    <lineage>
        <taxon>Eukaryota</taxon>
        <taxon>Metazoa</taxon>
        <taxon>Ecdysozoa</taxon>
        <taxon>Arthropoda</taxon>
        <taxon>Crustacea</taxon>
        <taxon>Oligostraca</taxon>
        <taxon>Ostracoda</taxon>
        <taxon>Podocopa</taxon>
        <taxon>Podocopida</taxon>
        <taxon>Cytherocopina</taxon>
        <taxon>Cytheroidea</taxon>
        <taxon>Cytherideidae</taxon>
        <taxon>Cyprideis</taxon>
    </lineage>
</organism>
<dbReference type="OrthoDB" id="6378457at2759"/>
<evidence type="ECO:0000313" key="2">
    <source>
        <dbReference type="EMBL" id="CAD7223001.1"/>
    </source>
</evidence>
<dbReference type="InterPro" id="IPR000742">
    <property type="entry name" value="EGF"/>
</dbReference>
<name>A0A7R8W1C9_9CRUS</name>
<comment type="caution">
    <text evidence="1">Lacks conserved residue(s) required for the propagation of feature annotation.</text>
</comment>
<reference evidence="2" key="1">
    <citation type="submission" date="2020-11" db="EMBL/GenBank/DDBJ databases">
        <authorList>
            <person name="Tran Van P."/>
        </authorList>
    </citation>
    <scope>NUCLEOTIDE SEQUENCE</scope>
</reference>
<dbReference type="PROSITE" id="PS01186">
    <property type="entry name" value="EGF_2"/>
    <property type="match status" value="5"/>
</dbReference>
<dbReference type="AlphaFoldDB" id="A0A7R8W1C9"/>